<dbReference type="GO" id="GO:0022857">
    <property type="term" value="F:transmembrane transporter activity"/>
    <property type="evidence" value="ECO:0007669"/>
    <property type="project" value="InterPro"/>
</dbReference>
<evidence type="ECO:0000256" key="2">
    <source>
        <dbReference type="ARBA" id="ARBA00022692"/>
    </source>
</evidence>
<evidence type="ECO:0000256" key="1">
    <source>
        <dbReference type="ARBA" id="ARBA00004141"/>
    </source>
</evidence>
<name>A0A433D3Y9_9FUNG</name>
<evidence type="ECO:0000256" key="3">
    <source>
        <dbReference type="ARBA" id="ARBA00022989"/>
    </source>
</evidence>
<evidence type="ECO:0000259" key="6">
    <source>
        <dbReference type="PROSITE" id="PS50850"/>
    </source>
</evidence>
<reference evidence="7 8" key="1">
    <citation type="journal article" date="2018" name="New Phytol.">
        <title>Phylogenomics of Endogonaceae and evolution of mycorrhizas within Mucoromycota.</title>
        <authorList>
            <person name="Chang Y."/>
            <person name="Desiro A."/>
            <person name="Na H."/>
            <person name="Sandor L."/>
            <person name="Lipzen A."/>
            <person name="Clum A."/>
            <person name="Barry K."/>
            <person name="Grigoriev I.V."/>
            <person name="Martin F.M."/>
            <person name="Stajich J.E."/>
            <person name="Smith M.E."/>
            <person name="Bonito G."/>
            <person name="Spatafora J.W."/>
        </authorList>
    </citation>
    <scope>NUCLEOTIDE SEQUENCE [LARGE SCALE GENOMIC DNA]</scope>
    <source>
        <strain evidence="7 8">GMNB39</strain>
    </source>
</reference>
<evidence type="ECO:0000313" key="8">
    <source>
        <dbReference type="Proteomes" id="UP000268093"/>
    </source>
</evidence>
<evidence type="ECO:0000256" key="5">
    <source>
        <dbReference type="SAM" id="Phobius"/>
    </source>
</evidence>
<dbReference type="Pfam" id="PF07690">
    <property type="entry name" value="MFS_1"/>
    <property type="match status" value="1"/>
</dbReference>
<dbReference type="SUPFAM" id="SSF103473">
    <property type="entry name" value="MFS general substrate transporter"/>
    <property type="match status" value="1"/>
</dbReference>
<dbReference type="GO" id="GO:0016020">
    <property type="term" value="C:membrane"/>
    <property type="evidence" value="ECO:0007669"/>
    <property type="project" value="UniProtKB-SubCell"/>
</dbReference>
<feature type="transmembrane region" description="Helical" evidence="5">
    <location>
        <begin position="536"/>
        <end position="557"/>
    </location>
</feature>
<keyword evidence="8" id="KW-1185">Reference proteome</keyword>
<comment type="caution">
    <text evidence="7">The sequence shown here is derived from an EMBL/GenBank/DDBJ whole genome shotgun (WGS) entry which is preliminary data.</text>
</comment>
<feature type="transmembrane region" description="Helical" evidence="5">
    <location>
        <begin position="260"/>
        <end position="282"/>
    </location>
</feature>
<feature type="transmembrane region" description="Helical" evidence="5">
    <location>
        <begin position="64"/>
        <end position="83"/>
    </location>
</feature>
<dbReference type="PANTHER" id="PTHR23507">
    <property type="entry name" value="ZGC:174356"/>
    <property type="match status" value="1"/>
</dbReference>
<dbReference type="Gene3D" id="1.20.1250.20">
    <property type="entry name" value="MFS general substrate transporter like domains"/>
    <property type="match status" value="1"/>
</dbReference>
<feature type="transmembrane region" description="Helical" evidence="5">
    <location>
        <begin position="502"/>
        <end position="524"/>
    </location>
</feature>
<feature type="transmembrane region" description="Helical" evidence="5">
    <location>
        <begin position="163"/>
        <end position="181"/>
    </location>
</feature>
<keyword evidence="2 5" id="KW-0812">Transmembrane</keyword>
<dbReference type="OrthoDB" id="3026777at2759"/>
<dbReference type="AlphaFoldDB" id="A0A433D3Y9"/>
<dbReference type="InterPro" id="IPR020846">
    <property type="entry name" value="MFS_dom"/>
</dbReference>
<feature type="transmembrane region" description="Helical" evidence="5">
    <location>
        <begin position="362"/>
        <end position="386"/>
    </location>
</feature>
<sequence>MSNVVVKPSDPERDFADPTNIVPTHPVFAANEEGREVTEFEDSRMFESMADSSDNLPWHKKPSAWWITAPTVITAISIGTIMAPMIQFYTQLFCNEYYHSMDIFPANLTITDDIPYEQCNIPEVQALVSNTQAIIHVLSSISALLVTGYYGALSDSKGRKYVLQIPVLGSLIHMVLMIITAKFQKVVGIRLLFVAPIVKGLTGGHSTAMAASHAYISDCTEPAKRSVEFGRITSMFFLGGVIGPSLGSFLLKIFPGDDPIINLLYFVVFIETIWLLYIVFIVPESNRHLKAAHKPKTLREKLNIFSALGILLRPQTHNTQVSPYALTVLAFVHFIAIVGLPFGVFVLYAMLKFKWTAYESGIFFSVGSAERLVILLGFLPLLMKFFKEKDNTERKRHVDPARGIYEMVRDQDPEDETMYNMDVIDDPELVKQRQLLRDLKFDVWVMRVGYGVEALALFFYAIAPSTLAYFGAAALGSLASIAHPSMRSLFTNLVPPTQTGELLGAISVVDAIAGILSPLIINSIYSTTVGTMPNLIFFLCAGVFVVATALTLLIKPVKGCWDQGRLRI</sequence>
<keyword evidence="3 5" id="KW-1133">Transmembrane helix</keyword>
<dbReference type="InterPro" id="IPR011701">
    <property type="entry name" value="MFS"/>
</dbReference>
<proteinExistence type="predicted"/>
<protein>
    <submittedName>
        <fullName evidence="7">Major facilitator superfamily domain-containing protein</fullName>
    </submittedName>
</protein>
<dbReference type="EMBL" id="RBNI01007083">
    <property type="protein sequence ID" value="RUP45562.1"/>
    <property type="molecule type" value="Genomic_DNA"/>
</dbReference>
<feature type="transmembrane region" description="Helical" evidence="5">
    <location>
        <begin position="234"/>
        <end position="254"/>
    </location>
</feature>
<gene>
    <name evidence="7" type="ORF">BC936DRAFT_148007</name>
</gene>
<feature type="transmembrane region" description="Helical" evidence="5">
    <location>
        <begin position="324"/>
        <end position="350"/>
    </location>
</feature>
<accession>A0A433D3Y9</accession>
<dbReference type="InterPro" id="IPR036259">
    <property type="entry name" value="MFS_trans_sf"/>
</dbReference>
<dbReference type="PROSITE" id="PS50850">
    <property type="entry name" value="MFS"/>
    <property type="match status" value="1"/>
</dbReference>
<organism evidence="7 8">
    <name type="scientific">Jimgerdemannia flammicorona</name>
    <dbReference type="NCBI Taxonomy" id="994334"/>
    <lineage>
        <taxon>Eukaryota</taxon>
        <taxon>Fungi</taxon>
        <taxon>Fungi incertae sedis</taxon>
        <taxon>Mucoromycota</taxon>
        <taxon>Mucoromycotina</taxon>
        <taxon>Endogonomycetes</taxon>
        <taxon>Endogonales</taxon>
        <taxon>Endogonaceae</taxon>
        <taxon>Jimgerdemannia</taxon>
    </lineage>
</organism>
<evidence type="ECO:0000256" key="4">
    <source>
        <dbReference type="ARBA" id="ARBA00023136"/>
    </source>
</evidence>
<evidence type="ECO:0000313" key="7">
    <source>
        <dbReference type="EMBL" id="RUP45562.1"/>
    </source>
</evidence>
<feature type="transmembrane region" description="Helical" evidence="5">
    <location>
        <begin position="468"/>
        <end position="490"/>
    </location>
</feature>
<feature type="domain" description="Major facilitator superfamily (MFS) profile" evidence="6">
    <location>
        <begin position="72"/>
        <end position="559"/>
    </location>
</feature>
<dbReference type="PANTHER" id="PTHR23507:SF1">
    <property type="entry name" value="FI18259P1-RELATED"/>
    <property type="match status" value="1"/>
</dbReference>
<comment type="subcellular location">
    <subcellularLocation>
        <location evidence="1">Membrane</location>
        <topology evidence="1">Multi-pass membrane protein</topology>
    </subcellularLocation>
</comment>
<keyword evidence="4 5" id="KW-0472">Membrane</keyword>
<feature type="transmembrane region" description="Helical" evidence="5">
    <location>
        <begin position="133"/>
        <end position="151"/>
    </location>
</feature>
<dbReference type="Proteomes" id="UP000268093">
    <property type="component" value="Unassembled WGS sequence"/>
</dbReference>